<dbReference type="EMBL" id="BAAAHQ010000004">
    <property type="protein sequence ID" value="GAA0916457.1"/>
    <property type="molecule type" value="Genomic_DNA"/>
</dbReference>
<name>A0ABP3Z716_9ACTN</name>
<dbReference type="PROSITE" id="PS50943">
    <property type="entry name" value="HTH_CROC1"/>
    <property type="match status" value="1"/>
</dbReference>
<reference evidence="3" key="1">
    <citation type="journal article" date="2019" name="Int. J. Syst. Evol. Microbiol.">
        <title>The Global Catalogue of Microorganisms (GCM) 10K type strain sequencing project: providing services to taxonomists for standard genome sequencing and annotation.</title>
        <authorList>
            <consortium name="The Broad Institute Genomics Platform"/>
            <consortium name="The Broad Institute Genome Sequencing Center for Infectious Disease"/>
            <person name="Wu L."/>
            <person name="Ma J."/>
        </authorList>
    </citation>
    <scope>NUCLEOTIDE SEQUENCE [LARGE SCALE GENOMIC DNA]</scope>
    <source>
        <strain evidence="3">JCM 11136</strain>
    </source>
</reference>
<evidence type="ECO:0000259" key="1">
    <source>
        <dbReference type="PROSITE" id="PS50943"/>
    </source>
</evidence>
<dbReference type="Proteomes" id="UP001501578">
    <property type="component" value="Unassembled WGS sequence"/>
</dbReference>
<dbReference type="Gene3D" id="1.10.260.40">
    <property type="entry name" value="lambda repressor-like DNA-binding domains"/>
    <property type="match status" value="1"/>
</dbReference>
<dbReference type="Pfam" id="PF13560">
    <property type="entry name" value="HTH_31"/>
    <property type="match status" value="1"/>
</dbReference>
<comment type="caution">
    <text evidence="2">The sequence shown here is derived from an EMBL/GenBank/DDBJ whole genome shotgun (WGS) entry which is preliminary data.</text>
</comment>
<sequence length="102" mass="11367">MITGNLGTALRELREASGRQANTVARGAAMSASKLSKIERGHLAPSPLDVERILSALQVSEEVKTRFTQAARAAMTEVTAWRLHRRLSLLFFRRFPTCGWRS</sequence>
<dbReference type="InterPro" id="IPR010982">
    <property type="entry name" value="Lambda_DNA-bd_dom_sf"/>
</dbReference>
<gene>
    <name evidence="2" type="ORF">GCM10009560_11640</name>
</gene>
<accession>A0ABP3Z716</accession>
<evidence type="ECO:0000313" key="2">
    <source>
        <dbReference type="EMBL" id="GAA0916457.1"/>
    </source>
</evidence>
<proteinExistence type="predicted"/>
<dbReference type="InterPro" id="IPR001387">
    <property type="entry name" value="Cro/C1-type_HTH"/>
</dbReference>
<protein>
    <recommendedName>
        <fullName evidence="1">HTH cro/C1-type domain-containing protein</fullName>
    </recommendedName>
</protein>
<dbReference type="SUPFAM" id="SSF47413">
    <property type="entry name" value="lambda repressor-like DNA-binding domains"/>
    <property type="match status" value="1"/>
</dbReference>
<organism evidence="2 3">
    <name type="scientific">Nonomuraea longicatena</name>
    <dbReference type="NCBI Taxonomy" id="83682"/>
    <lineage>
        <taxon>Bacteria</taxon>
        <taxon>Bacillati</taxon>
        <taxon>Actinomycetota</taxon>
        <taxon>Actinomycetes</taxon>
        <taxon>Streptosporangiales</taxon>
        <taxon>Streptosporangiaceae</taxon>
        <taxon>Nonomuraea</taxon>
    </lineage>
</organism>
<dbReference type="SMART" id="SM00530">
    <property type="entry name" value="HTH_XRE"/>
    <property type="match status" value="1"/>
</dbReference>
<keyword evidence="3" id="KW-1185">Reference proteome</keyword>
<evidence type="ECO:0000313" key="3">
    <source>
        <dbReference type="Proteomes" id="UP001501578"/>
    </source>
</evidence>
<dbReference type="CDD" id="cd00093">
    <property type="entry name" value="HTH_XRE"/>
    <property type="match status" value="1"/>
</dbReference>
<feature type="domain" description="HTH cro/C1-type" evidence="1">
    <location>
        <begin position="10"/>
        <end position="64"/>
    </location>
</feature>